<evidence type="ECO:0000256" key="7">
    <source>
        <dbReference type="SAM" id="Phobius"/>
    </source>
</evidence>
<feature type="transmembrane region" description="Helical" evidence="7">
    <location>
        <begin position="148"/>
        <end position="169"/>
    </location>
</feature>
<evidence type="ECO:0000256" key="1">
    <source>
        <dbReference type="ARBA" id="ARBA00004651"/>
    </source>
</evidence>
<protein>
    <submittedName>
        <fullName evidence="8">MFS transporter</fullName>
    </submittedName>
</protein>
<keyword evidence="4 7" id="KW-0812">Transmembrane</keyword>
<dbReference type="SUPFAM" id="SSF103473">
    <property type="entry name" value="MFS general substrate transporter"/>
    <property type="match status" value="1"/>
</dbReference>
<keyword evidence="6 7" id="KW-0472">Membrane</keyword>
<evidence type="ECO:0000256" key="6">
    <source>
        <dbReference type="ARBA" id="ARBA00023136"/>
    </source>
</evidence>
<dbReference type="PANTHER" id="PTHR23513:SF11">
    <property type="entry name" value="STAPHYLOFERRIN A TRANSPORTER"/>
    <property type="match status" value="1"/>
</dbReference>
<dbReference type="EMBL" id="BAAAHH010000028">
    <property type="protein sequence ID" value="GAA0962816.1"/>
    <property type="molecule type" value="Genomic_DNA"/>
</dbReference>
<dbReference type="InterPro" id="IPR010290">
    <property type="entry name" value="TM_effector"/>
</dbReference>
<feature type="transmembrane region" description="Helical" evidence="7">
    <location>
        <begin position="257"/>
        <end position="278"/>
    </location>
</feature>
<dbReference type="Gene3D" id="1.20.1250.20">
    <property type="entry name" value="MFS general substrate transporter like domains"/>
    <property type="match status" value="1"/>
</dbReference>
<comment type="caution">
    <text evidence="8">The sequence shown here is derived from an EMBL/GenBank/DDBJ whole genome shotgun (WGS) entry which is preliminary data.</text>
</comment>
<keyword evidence="5 7" id="KW-1133">Transmembrane helix</keyword>
<dbReference type="PANTHER" id="PTHR23513">
    <property type="entry name" value="INTEGRAL MEMBRANE EFFLUX PROTEIN-RELATED"/>
    <property type="match status" value="1"/>
</dbReference>
<feature type="transmembrane region" description="Helical" evidence="7">
    <location>
        <begin position="21"/>
        <end position="47"/>
    </location>
</feature>
<evidence type="ECO:0000256" key="3">
    <source>
        <dbReference type="ARBA" id="ARBA00022475"/>
    </source>
</evidence>
<feature type="transmembrane region" description="Helical" evidence="7">
    <location>
        <begin position="175"/>
        <end position="193"/>
    </location>
</feature>
<evidence type="ECO:0000313" key="9">
    <source>
        <dbReference type="Proteomes" id="UP001500665"/>
    </source>
</evidence>
<evidence type="ECO:0000256" key="4">
    <source>
        <dbReference type="ARBA" id="ARBA00022692"/>
    </source>
</evidence>
<gene>
    <name evidence="8" type="ORF">GCM10009550_57430</name>
</gene>
<feature type="transmembrane region" description="Helical" evidence="7">
    <location>
        <begin position="86"/>
        <end position="103"/>
    </location>
</feature>
<comment type="subcellular location">
    <subcellularLocation>
        <location evidence="1">Cell membrane</location>
        <topology evidence="1">Multi-pass membrane protein</topology>
    </subcellularLocation>
</comment>
<feature type="transmembrane region" description="Helical" evidence="7">
    <location>
        <begin position="375"/>
        <end position="393"/>
    </location>
</feature>
<name>A0ABN1RSH6_9ACTN</name>
<feature type="transmembrane region" description="Helical" evidence="7">
    <location>
        <begin position="290"/>
        <end position="307"/>
    </location>
</feature>
<evidence type="ECO:0000256" key="2">
    <source>
        <dbReference type="ARBA" id="ARBA00022448"/>
    </source>
</evidence>
<organism evidence="8 9">
    <name type="scientific">Actinocorallia libanotica</name>
    <dbReference type="NCBI Taxonomy" id="46162"/>
    <lineage>
        <taxon>Bacteria</taxon>
        <taxon>Bacillati</taxon>
        <taxon>Actinomycetota</taxon>
        <taxon>Actinomycetes</taxon>
        <taxon>Streptosporangiales</taxon>
        <taxon>Thermomonosporaceae</taxon>
        <taxon>Actinocorallia</taxon>
    </lineage>
</organism>
<dbReference type="RefSeq" id="WP_344244126.1">
    <property type="nucleotide sequence ID" value="NZ_BAAAHH010000028.1"/>
</dbReference>
<accession>A0ABN1RSH6</accession>
<keyword evidence="2" id="KW-0813">Transport</keyword>
<feature type="transmembrane region" description="Helical" evidence="7">
    <location>
        <begin position="230"/>
        <end position="251"/>
    </location>
</feature>
<feature type="transmembrane region" description="Helical" evidence="7">
    <location>
        <begin position="350"/>
        <end position="369"/>
    </location>
</feature>
<evidence type="ECO:0000256" key="5">
    <source>
        <dbReference type="ARBA" id="ARBA00022989"/>
    </source>
</evidence>
<evidence type="ECO:0000313" key="8">
    <source>
        <dbReference type="EMBL" id="GAA0962816.1"/>
    </source>
</evidence>
<keyword evidence="9" id="KW-1185">Reference proteome</keyword>
<keyword evidence="3" id="KW-1003">Cell membrane</keyword>
<dbReference type="InterPro" id="IPR036259">
    <property type="entry name" value="MFS_trans_sf"/>
</dbReference>
<dbReference type="Proteomes" id="UP001500665">
    <property type="component" value="Unassembled WGS sequence"/>
</dbReference>
<feature type="transmembrane region" description="Helical" evidence="7">
    <location>
        <begin position="53"/>
        <end position="74"/>
    </location>
</feature>
<dbReference type="Pfam" id="PF05977">
    <property type="entry name" value="MFS_3"/>
    <property type="match status" value="1"/>
</dbReference>
<proteinExistence type="predicted"/>
<reference evidence="8 9" key="1">
    <citation type="journal article" date="2019" name="Int. J. Syst. Evol. Microbiol.">
        <title>The Global Catalogue of Microorganisms (GCM) 10K type strain sequencing project: providing services to taxonomists for standard genome sequencing and annotation.</title>
        <authorList>
            <consortium name="The Broad Institute Genomics Platform"/>
            <consortium name="The Broad Institute Genome Sequencing Center for Infectious Disease"/>
            <person name="Wu L."/>
            <person name="Ma J."/>
        </authorList>
    </citation>
    <scope>NUCLEOTIDE SEQUENCE [LARGE SCALE GENOMIC DNA]</scope>
    <source>
        <strain evidence="8 9">JCM 10696</strain>
    </source>
</reference>
<sequence length="406" mass="41751">MSSAATETRQRYRDALASGEFRAIFAAQAIAMVGMMAADFATTVLVYRRTGSALLSALVLALAFLPHLFSGALLSSLVDRVPVRRLMTSCCLLVAVLAALMALPGMPVAGLLALVFLVGTAGAVLAGGRAATLPQVLSAEAYVPGRSLLRLIAQVAQVVGFGLGGLLLTVVTPRAALLMEAAAFVVAAALLRWGTRERPAAGGGGGSVFRDSLGGIREVMAVRPLRRNLLLGWAVPLLAVFPEALVNPYAAERSMTTAELGLLAAAMPFGCLVGEFAGMRALTPSRQVRLIVPLAALSLAPLLGYALRPGPAGAALLLFLAGTGVIHHLGQDHHLMRVTPAPLRSRALAVQTAGLMFFQGAGVAVAGFAAEFVRVSVVVPVAGAVGLAAVLLLRPAPPPQEADSTL</sequence>
<feature type="transmembrane region" description="Helical" evidence="7">
    <location>
        <begin position="109"/>
        <end position="127"/>
    </location>
</feature>